<evidence type="ECO:0000313" key="8">
    <source>
        <dbReference type="Proteomes" id="UP001565368"/>
    </source>
</evidence>
<dbReference type="Proteomes" id="UP001565368">
    <property type="component" value="Unassembled WGS sequence"/>
</dbReference>
<feature type="transmembrane region" description="Helical" evidence="5">
    <location>
        <begin position="62"/>
        <end position="84"/>
    </location>
</feature>
<feature type="transmembrane region" description="Helical" evidence="5">
    <location>
        <begin position="173"/>
        <end position="197"/>
    </location>
</feature>
<dbReference type="RefSeq" id="XP_069206072.1">
    <property type="nucleotide sequence ID" value="XM_069356231.1"/>
</dbReference>
<name>A0ABR3PVL1_9TREE</name>
<feature type="transmembrane region" description="Helical" evidence="5">
    <location>
        <begin position="96"/>
        <end position="116"/>
    </location>
</feature>
<keyword evidence="8" id="KW-1185">Reference proteome</keyword>
<evidence type="ECO:0000256" key="6">
    <source>
        <dbReference type="SAM" id="SignalP"/>
    </source>
</evidence>
<dbReference type="PANTHER" id="PTHR31465">
    <property type="entry name" value="PROTEIN RTA1-RELATED"/>
    <property type="match status" value="1"/>
</dbReference>
<feature type="transmembrane region" description="Helical" evidence="5">
    <location>
        <begin position="251"/>
        <end position="270"/>
    </location>
</feature>
<feature type="transmembrane region" description="Helical" evidence="5">
    <location>
        <begin position="137"/>
        <end position="161"/>
    </location>
</feature>
<evidence type="ECO:0000256" key="1">
    <source>
        <dbReference type="ARBA" id="ARBA00004141"/>
    </source>
</evidence>
<dbReference type="PANTHER" id="PTHR31465:SF1">
    <property type="entry name" value="PROTEIN RTA1-RELATED"/>
    <property type="match status" value="1"/>
</dbReference>
<reference evidence="7 8" key="1">
    <citation type="submission" date="2023-08" db="EMBL/GenBank/DDBJ databases">
        <title>Annotated Genome Sequence of Vanrija albida AlHP1.</title>
        <authorList>
            <person name="Herzog R."/>
        </authorList>
    </citation>
    <scope>NUCLEOTIDE SEQUENCE [LARGE SCALE GENOMIC DNA]</scope>
    <source>
        <strain evidence="7 8">AlHP1</strain>
    </source>
</reference>
<gene>
    <name evidence="7" type="ORF">Q8F55_007811</name>
</gene>
<sequence>MSRSHILALLALALAAPALARNCSSDPYHDAKNDDLALNVVAVVAYGVTALAFVLNHVLYRGWFFLALTLGTLMMTAGIAVRVVSHYNLQSNANFILQQILVILSPCLLIAANYILLGRIAGHLDAQRHIFMRPSRVSWVFVISDILTFLVQGGASGLAASDNRNTSNVGQKVLLAALAVQLASFSLFTIMWCFFTFRASRNPVLWAIGWWRPINWVLGFNCAMFLIRSVFRTVEFAEGWDGKLRTHEAYWAALDCLPIFLAIVLYTWFWPSRILTPANKVAPPEAIPMENGSYKSTETTEQRGRLWA</sequence>
<evidence type="ECO:0000256" key="4">
    <source>
        <dbReference type="ARBA" id="ARBA00023136"/>
    </source>
</evidence>
<feature type="chain" id="PRO_5045873611" evidence="6">
    <location>
        <begin position="21"/>
        <end position="308"/>
    </location>
</feature>
<comment type="subcellular location">
    <subcellularLocation>
        <location evidence="1">Membrane</location>
        <topology evidence="1">Multi-pass membrane protein</topology>
    </subcellularLocation>
</comment>
<keyword evidence="3 5" id="KW-1133">Transmembrane helix</keyword>
<organism evidence="7 8">
    <name type="scientific">Vanrija albida</name>
    <dbReference type="NCBI Taxonomy" id="181172"/>
    <lineage>
        <taxon>Eukaryota</taxon>
        <taxon>Fungi</taxon>
        <taxon>Dikarya</taxon>
        <taxon>Basidiomycota</taxon>
        <taxon>Agaricomycotina</taxon>
        <taxon>Tremellomycetes</taxon>
        <taxon>Trichosporonales</taxon>
        <taxon>Trichosporonaceae</taxon>
        <taxon>Vanrija</taxon>
    </lineage>
</organism>
<accession>A0ABR3PVL1</accession>
<dbReference type="EMBL" id="JBBXJM010000006">
    <property type="protein sequence ID" value="KAL1406128.1"/>
    <property type="molecule type" value="Genomic_DNA"/>
</dbReference>
<comment type="caution">
    <text evidence="7">The sequence shown here is derived from an EMBL/GenBank/DDBJ whole genome shotgun (WGS) entry which is preliminary data.</text>
</comment>
<evidence type="ECO:0000256" key="3">
    <source>
        <dbReference type="ARBA" id="ARBA00022989"/>
    </source>
</evidence>
<feature type="transmembrane region" description="Helical" evidence="5">
    <location>
        <begin position="36"/>
        <end position="55"/>
    </location>
</feature>
<keyword evidence="6" id="KW-0732">Signal</keyword>
<dbReference type="GeneID" id="95988854"/>
<dbReference type="Pfam" id="PF04479">
    <property type="entry name" value="RTA1"/>
    <property type="match status" value="1"/>
</dbReference>
<proteinExistence type="predicted"/>
<keyword evidence="2 5" id="KW-0812">Transmembrane</keyword>
<feature type="signal peptide" evidence="6">
    <location>
        <begin position="1"/>
        <end position="20"/>
    </location>
</feature>
<feature type="transmembrane region" description="Helical" evidence="5">
    <location>
        <begin position="209"/>
        <end position="231"/>
    </location>
</feature>
<evidence type="ECO:0000256" key="2">
    <source>
        <dbReference type="ARBA" id="ARBA00022692"/>
    </source>
</evidence>
<evidence type="ECO:0000313" key="7">
    <source>
        <dbReference type="EMBL" id="KAL1406128.1"/>
    </source>
</evidence>
<evidence type="ECO:0000256" key="5">
    <source>
        <dbReference type="SAM" id="Phobius"/>
    </source>
</evidence>
<dbReference type="InterPro" id="IPR007568">
    <property type="entry name" value="RTA1"/>
</dbReference>
<protein>
    <submittedName>
        <fullName evidence="7">Uncharacterized protein</fullName>
    </submittedName>
</protein>
<keyword evidence="4 5" id="KW-0472">Membrane</keyword>